<dbReference type="GO" id="GO:0000981">
    <property type="term" value="F:DNA-binding transcription factor activity, RNA polymerase II-specific"/>
    <property type="evidence" value="ECO:0007669"/>
    <property type="project" value="TreeGrafter"/>
</dbReference>
<evidence type="ECO:0000313" key="8">
    <source>
        <dbReference type="Ensembl" id="ENSCCRP00010051090.1"/>
    </source>
</evidence>
<feature type="domain" description="C2H2-type" evidence="7">
    <location>
        <begin position="1"/>
        <end position="24"/>
    </location>
</feature>
<reference evidence="8" key="1">
    <citation type="submission" date="2025-08" db="UniProtKB">
        <authorList>
            <consortium name="Ensembl"/>
        </authorList>
    </citation>
    <scope>IDENTIFICATION</scope>
</reference>
<organism evidence="8 9">
    <name type="scientific">Cyprinus carpio</name>
    <name type="common">Common carp</name>
    <dbReference type="NCBI Taxonomy" id="7962"/>
    <lineage>
        <taxon>Eukaryota</taxon>
        <taxon>Metazoa</taxon>
        <taxon>Chordata</taxon>
        <taxon>Craniata</taxon>
        <taxon>Vertebrata</taxon>
        <taxon>Euteleostomi</taxon>
        <taxon>Actinopterygii</taxon>
        <taxon>Neopterygii</taxon>
        <taxon>Teleostei</taxon>
        <taxon>Ostariophysi</taxon>
        <taxon>Cypriniformes</taxon>
        <taxon>Cyprinidae</taxon>
        <taxon>Cyprininae</taxon>
        <taxon>Cyprinus</taxon>
    </lineage>
</organism>
<dbReference type="Ensembl" id="ENSCCRT00010055988.1">
    <property type="protein sequence ID" value="ENSCCRP00010051090.1"/>
    <property type="gene ID" value="ENSCCRG00010021659.1"/>
</dbReference>
<dbReference type="PROSITE" id="PS00028">
    <property type="entry name" value="ZINC_FINGER_C2H2_1"/>
    <property type="match status" value="1"/>
</dbReference>
<evidence type="ECO:0000256" key="1">
    <source>
        <dbReference type="ARBA" id="ARBA00022723"/>
    </source>
</evidence>
<keyword evidence="3 6" id="KW-0863">Zinc-finger</keyword>
<evidence type="ECO:0000256" key="4">
    <source>
        <dbReference type="ARBA" id="ARBA00022833"/>
    </source>
</evidence>
<dbReference type="GO" id="GO:0000978">
    <property type="term" value="F:RNA polymerase II cis-regulatory region sequence-specific DNA binding"/>
    <property type="evidence" value="ECO:0007669"/>
    <property type="project" value="TreeGrafter"/>
</dbReference>
<keyword evidence="2" id="KW-0677">Repeat</keyword>
<dbReference type="GO" id="GO:0008270">
    <property type="term" value="F:zinc ion binding"/>
    <property type="evidence" value="ECO:0007669"/>
    <property type="project" value="UniProtKB-KW"/>
</dbReference>
<evidence type="ECO:0000256" key="5">
    <source>
        <dbReference type="ARBA" id="ARBA00023242"/>
    </source>
</evidence>
<evidence type="ECO:0000256" key="3">
    <source>
        <dbReference type="ARBA" id="ARBA00022771"/>
    </source>
</evidence>
<dbReference type="SMART" id="SM00355">
    <property type="entry name" value="ZnF_C2H2"/>
    <property type="match status" value="2"/>
</dbReference>
<keyword evidence="4" id="KW-0862">Zinc</keyword>
<keyword evidence="9" id="KW-1185">Reference proteome</keyword>
<evidence type="ECO:0000256" key="6">
    <source>
        <dbReference type="PROSITE-ProRule" id="PRU00042"/>
    </source>
</evidence>
<accession>A0A8C1KSP8</accession>
<dbReference type="Pfam" id="PF13465">
    <property type="entry name" value="zf-H2C2_2"/>
    <property type="match status" value="1"/>
</dbReference>
<dbReference type="PANTHER" id="PTHR23235:SF142">
    <property type="entry name" value="ZINC FINGER PROTEIN 384"/>
    <property type="match status" value="1"/>
</dbReference>
<evidence type="ECO:0000256" key="2">
    <source>
        <dbReference type="ARBA" id="ARBA00022737"/>
    </source>
</evidence>
<evidence type="ECO:0000313" key="9">
    <source>
        <dbReference type="Proteomes" id="UP000694427"/>
    </source>
</evidence>
<dbReference type="PROSITE" id="PS50157">
    <property type="entry name" value="ZINC_FINGER_C2H2_2"/>
    <property type="match status" value="2"/>
</dbReference>
<protein>
    <recommendedName>
        <fullName evidence="7">C2H2-type domain-containing protein</fullName>
    </recommendedName>
</protein>
<evidence type="ECO:0000259" key="7">
    <source>
        <dbReference type="PROSITE" id="PS50157"/>
    </source>
</evidence>
<keyword evidence="1" id="KW-0479">Metal-binding</keyword>
<dbReference type="Proteomes" id="UP000694427">
    <property type="component" value="Unplaced"/>
</dbReference>
<dbReference type="Gene3D" id="3.30.160.60">
    <property type="entry name" value="Classic Zinc Finger"/>
    <property type="match status" value="2"/>
</dbReference>
<dbReference type="InterPro" id="IPR036236">
    <property type="entry name" value="Znf_C2H2_sf"/>
</dbReference>
<keyword evidence="5" id="KW-0539">Nucleus</keyword>
<proteinExistence type="predicted"/>
<dbReference type="SUPFAM" id="SSF57667">
    <property type="entry name" value="beta-beta-alpha zinc fingers"/>
    <property type="match status" value="1"/>
</dbReference>
<dbReference type="InterPro" id="IPR013087">
    <property type="entry name" value="Znf_C2H2_type"/>
</dbReference>
<name>A0A8C1KSP8_CYPCA</name>
<reference evidence="8" key="2">
    <citation type="submission" date="2025-09" db="UniProtKB">
        <authorList>
            <consortium name="Ensembl"/>
        </authorList>
    </citation>
    <scope>IDENTIFICATION</scope>
</reference>
<dbReference type="AlphaFoldDB" id="A0A8C1KSP8"/>
<dbReference type="PANTHER" id="PTHR23235">
    <property type="entry name" value="KRUEPPEL-LIKE TRANSCRIPTION FACTOR"/>
    <property type="match status" value="1"/>
</dbReference>
<sequence>MQCGKNFSDSDLKRHLRIHSGERPYKCLQCGKTFSDSGHLRGHQRIHTGERVSYVCD</sequence>
<feature type="domain" description="C2H2-type" evidence="7">
    <location>
        <begin position="25"/>
        <end position="52"/>
    </location>
</feature>